<dbReference type="RefSeq" id="WP_114790577.1">
    <property type="nucleotide sequence ID" value="NZ_CP139960.1"/>
</dbReference>
<dbReference type="PIRSF" id="PIRSF018266">
    <property type="entry name" value="FecR"/>
    <property type="match status" value="1"/>
</dbReference>
<proteinExistence type="predicted"/>
<dbReference type="Proteomes" id="UP001325680">
    <property type="component" value="Chromosome"/>
</dbReference>
<evidence type="ECO:0000259" key="2">
    <source>
        <dbReference type="Pfam" id="PF04773"/>
    </source>
</evidence>
<sequence length="345" mass="39065">MHTKDNIKQYFLQQCSAEEVARVAQRLEENPEAVAEYMTEAEWETFQQTDRLSARVSRSIWQKIRDQTHAEKGKVFYVRRWAVAASVLLVLVLSWYAVKKPAVTHNALALVIDTKRIPKQQVKSNTGKVSMIFRLNDGSEIELMPGSALSYPDTFMSDKRCVSLGGEAVFHVAKNKKMPFVVNSGTISTTALGTVFRVKSHEKNAHIEVELIEGRVVVKALRAGSAFKEVYLQPGETMRYNKALETGAIEAITTPRKKADTKITATDSSNKHPYWFRNEPLANVFDRFSTLYHLTIIYNKAELSNMTFTARLKKEDSPDNILQSIALLNDLKIEKTNEGYSVKKN</sequence>
<dbReference type="InterPro" id="IPR012373">
    <property type="entry name" value="Ferrdict_sens_TM"/>
</dbReference>
<keyword evidence="1" id="KW-1133">Transmembrane helix</keyword>
<evidence type="ECO:0000256" key="1">
    <source>
        <dbReference type="SAM" id="Phobius"/>
    </source>
</evidence>
<gene>
    <name evidence="4" type="ORF">U0035_19290</name>
</gene>
<dbReference type="PANTHER" id="PTHR30273">
    <property type="entry name" value="PERIPLASMIC SIGNAL SENSOR AND SIGMA FACTOR ACTIVATOR FECR-RELATED"/>
    <property type="match status" value="1"/>
</dbReference>
<protein>
    <submittedName>
        <fullName evidence="4">FecR family protein</fullName>
    </submittedName>
</protein>
<evidence type="ECO:0000313" key="5">
    <source>
        <dbReference type="Proteomes" id="UP001325680"/>
    </source>
</evidence>
<feature type="domain" description="FecR protein" evidence="2">
    <location>
        <begin position="130"/>
        <end position="216"/>
    </location>
</feature>
<name>A0ABZ0W6R5_9BACT</name>
<dbReference type="Gene3D" id="3.55.50.30">
    <property type="match status" value="1"/>
</dbReference>
<reference evidence="4 5" key="1">
    <citation type="submission" date="2023-12" db="EMBL/GenBank/DDBJ databases">
        <title>Genome sequencing and assembly of bacterial species from a model synthetic community.</title>
        <authorList>
            <person name="Hogle S.L."/>
        </authorList>
    </citation>
    <scope>NUCLEOTIDE SEQUENCE [LARGE SCALE GENOMIC DNA]</scope>
    <source>
        <strain evidence="4 5">HAMBI_3031</strain>
    </source>
</reference>
<dbReference type="InterPro" id="IPR006860">
    <property type="entry name" value="FecR"/>
</dbReference>
<accession>A0ABZ0W6R5</accession>
<dbReference type="PANTHER" id="PTHR30273:SF2">
    <property type="entry name" value="PROTEIN FECR"/>
    <property type="match status" value="1"/>
</dbReference>
<dbReference type="Gene3D" id="2.60.120.1440">
    <property type="match status" value="1"/>
</dbReference>
<organism evidence="4 5">
    <name type="scientific">Niabella yanshanensis</name>
    <dbReference type="NCBI Taxonomy" id="577386"/>
    <lineage>
        <taxon>Bacteria</taxon>
        <taxon>Pseudomonadati</taxon>
        <taxon>Bacteroidota</taxon>
        <taxon>Chitinophagia</taxon>
        <taxon>Chitinophagales</taxon>
        <taxon>Chitinophagaceae</taxon>
        <taxon>Niabella</taxon>
    </lineage>
</organism>
<keyword evidence="1" id="KW-0472">Membrane</keyword>
<dbReference type="InterPro" id="IPR032508">
    <property type="entry name" value="FecR_C"/>
</dbReference>
<evidence type="ECO:0000259" key="3">
    <source>
        <dbReference type="Pfam" id="PF16344"/>
    </source>
</evidence>
<dbReference type="Pfam" id="PF16344">
    <property type="entry name" value="FecR_C"/>
    <property type="match status" value="1"/>
</dbReference>
<keyword evidence="1" id="KW-0812">Transmembrane</keyword>
<feature type="transmembrane region" description="Helical" evidence="1">
    <location>
        <begin position="81"/>
        <end position="98"/>
    </location>
</feature>
<evidence type="ECO:0000313" key="4">
    <source>
        <dbReference type="EMBL" id="WQD37815.1"/>
    </source>
</evidence>
<keyword evidence="5" id="KW-1185">Reference proteome</keyword>
<dbReference type="Pfam" id="PF04773">
    <property type="entry name" value="FecR"/>
    <property type="match status" value="1"/>
</dbReference>
<feature type="domain" description="Protein FecR C-terminal" evidence="3">
    <location>
        <begin position="275"/>
        <end position="337"/>
    </location>
</feature>
<dbReference type="EMBL" id="CP139960">
    <property type="protein sequence ID" value="WQD37815.1"/>
    <property type="molecule type" value="Genomic_DNA"/>
</dbReference>